<keyword evidence="1" id="KW-0812">Transmembrane</keyword>
<dbReference type="RefSeq" id="WP_221241292.1">
    <property type="nucleotide sequence ID" value="NZ_JACIBV010000001.1"/>
</dbReference>
<dbReference type="InterPro" id="IPR038500">
    <property type="entry name" value="Antitermination_sf"/>
</dbReference>
<comment type="caution">
    <text evidence="2">The sequence shown here is derived from an EMBL/GenBank/DDBJ whole genome shotgun (WGS) entry which is preliminary data.</text>
</comment>
<gene>
    <name evidence="2" type="ORF">FHR33_005926</name>
</gene>
<evidence type="ECO:0000313" key="2">
    <source>
        <dbReference type="EMBL" id="MBB3730066.1"/>
    </source>
</evidence>
<dbReference type="Proteomes" id="UP000579945">
    <property type="component" value="Unassembled WGS sequence"/>
</dbReference>
<dbReference type="GeneID" id="95392230"/>
<keyword evidence="1" id="KW-0472">Membrane</keyword>
<dbReference type="AlphaFoldDB" id="A0A7W5V3V9"/>
<dbReference type="InterPro" id="IPR036410">
    <property type="entry name" value="HSP_DnaJ_Cys-rich_dom_sf"/>
</dbReference>
<keyword evidence="1" id="KW-1133">Transmembrane helix</keyword>
<keyword evidence="3" id="KW-1185">Reference proteome</keyword>
<reference evidence="2 3" key="1">
    <citation type="submission" date="2020-08" db="EMBL/GenBank/DDBJ databases">
        <title>Sequencing the genomes of 1000 actinobacteria strains.</title>
        <authorList>
            <person name="Klenk H.-P."/>
        </authorList>
    </citation>
    <scope>NUCLEOTIDE SEQUENCE [LARGE SCALE GENOMIC DNA]</scope>
    <source>
        <strain evidence="2 3">DSM 44320</strain>
    </source>
</reference>
<feature type="transmembrane region" description="Helical" evidence="1">
    <location>
        <begin position="20"/>
        <end position="44"/>
    </location>
</feature>
<name>A0A7W5V3V9_9ACTN</name>
<evidence type="ECO:0000313" key="3">
    <source>
        <dbReference type="Proteomes" id="UP000579945"/>
    </source>
</evidence>
<proteinExistence type="predicted"/>
<sequence>MAFHAATATPPAATGLGDLLPSLATLLAAAVGVLLLWALGYAAACAASPFARCRRCEGVGKTIKPNGRVKRWCRHCKGTGLRLRTGRRAYNYLRRLRRQGTRPTRVRTTPPRPFGK</sequence>
<dbReference type="SUPFAM" id="SSF57938">
    <property type="entry name" value="DnaJ/Hsp40 cysteine-rich domain"/>
    <property type="match status" value="1"/>
</dbReference>
<dbReference type="EMBL" id="JACIBV010000001">
    <property type="protein sequence ID" value="MBB3730066.1"/>
    <property type="molecule type" value="Genomic_DNA"/>
</dbReference>
<protein>
    <submittedName>
        <fullName evidence="2">Uncharacterized protein</fullName>
    </submittedName>
</protein>
<accession>A0A7W5V3V9</accession>
<organism evidence="2 3">
    <name type="scientific">Nonomuraea dietziae</name>
    <dbReference type="NCBI Taxonomy" id="65515"/>
    <lineage>
        <taxon>Bacteria</taxon>
        <taxon>Bacillati</taxon>
        <taxon>Actinomycetota</taxon>
        <taxon>Actinomycetes</taxon>
        <taxon>Streptosporangiales</taxon>
        <taxon>Streptosporangiaceae</taxon>
        <taxon>Nonomuraea</taxon>
    </lineage>
</organism>
<dbReference type="Gene3D" id="1.10.274.110">
    <property type="match status" value="1"/>
</dbReference>
<evidence type="ECO:0000256" key="1">
    <source>
        <dbReference type="SAM" id="Phobius"/>
    </source>
</evidence>